<accession>A0A2P2QST9</accession>
<protein>
    <submittedName>
        <fullName evidence="1">Uncharacterized protein</fullName>
    </submittedName>
</protein>
<name>A0A2P2QST9_RHIMU</name>
<proteinExistence type="predicted"/>
<evidence type="ECO:0000313" key="1">
    <source>
        <dbReference type="EMBL" id="MBX70005.1"/>
    </source>
</evidence>
<dbReference type="AlphaFoldDB" id="A0A2P2QST9"/>
<reference evidence="1" key="1">
    <citation type="submission" date="2018-02" db="EMBL/GenBank/DDBJ databases">
        <title>Rhizophora mucronata_Transcriptome.</title>
        <authorList>
            <person name="Meera S.P."/>
            <person name="Sreeshan A."/>
            <person name="Augustine A."/>
        </authorList>
    </citation>
    <scope>NUCLEOTIDE SEQUENCE</scope>
    <source>
        <tissue evidence="1">Leaf</tissue>
    </source>
</reference>
<dbReference type="EMBL" id="GGEC01089521">
    <property type="protein sequence ID" value="MBX70005.1"/>
    <property type="molecule type" value="Transcribed_RNA"/>
</dbReference>
<sequence>MNSLANLRVEPCYSPYFLLFPWFLSVLSDRNFLVEANLSVFADCVWLSSGGGCGVPFETLLYTYLQGVCCCFWVFISNNCQYRNRVWWILLGIHVLPMVDS</sequence>
<organism evidence="1">
    <name type="scientific">Rhizophora mucronata</name>
    <name type="common">Asiatic mangrove</name>
    <dbReference type="NCBI Taxonomy" id="61149"/>
    <lineage>
        <taxon>Eukaryota</taxon>
        <taxon>Viridiplantae</taxon>
        <taxon>Streptophyta</taxon>
        <taxon>Embryophyta</taxon>
        <taxon>Tracheophyta</taxon>
        <taxon>Spermatophyta</taxon>
        <taxon>Magnoliopsida</taxon>
        <taxon>eudicotyledons</taxon>
        <taxon>Gunneridae</taxon>
        <taxon>Pentapetalae</taxon>
        <taxon>rosids</taxon>
        <taxon>fabids</taxon>
        <taxon>Malpighiales</taxon>
        <taxon>Rhizophoraceae</taxon>
        <taxon>Rhizophora</taxon>
    </lineage>
</organism>